<gene>
    <name evidence="1" type="ORF">DY000_02039449</name>
</gene>
<proteinExistence type="predicted"/>
<dbReference type="EMBL" id="QGKV02001507">
    <property type="protein sequence ID" value="KAF3530770.1"/>
    <property type="molecule type" value="Genomic_DNA"/>
</dbReference>
<reference evidence="1 2" key="1">
    <citation type="journal article" date="2020" name="BMC Genomics">
        <title>Intraspecific diversification of the crop wild relative Brassica cretica Lam. using demographic model selection.</title>
        <authorList>
            <person name="Kioukis A."/>
            <person name="Michalopoulou V.A."/>
            <person name="Briers L."/>
            <person name="Pirintsos S."/>
            <person name="Studholme D.J."/>
            <person name="Pavlidis P."/>
            <person name="Sarris P.F."/>
        </authorList>
    </citation>
    <scope>NUCLEOTIDE SEQUENCE [LARGE SCALE GENOMIC DNA]</scope>
    <source>
        <strain evidence="2">cv. PFS-1207/04</strain>
    </source>
</reference>
<comment type="caution">
    <text evidence="1">The sequence shown here is derived from an EMBL/GenBank/DDBJ whole genome shotgun (WGS) entry which is preliminary data.</text>
</comment>
<accession>A0ABQ7BF63</accession>
<dbReference type="Proteomes" id="UP000266723">
    <property type="component" value="Unassembled WGS sequence"/>
</dbReference>
<keyword evidence="2" id="KW-1185">Reference proteome</keyword>
<sequence length="70" mass="7609">MTVAPPTRVRLYGEMRGVTPVVPAGGGIDRCPWWLVVGNVVVPMRVRVTSSRFTVTSLTKRGDISGALQR</sequence>
<evidence type="ECO:0000313" key="1">
    <source>
        <dbReference type="EMBL" id="KAF3530770.1"/>
    </source>
</evidence>
<protein>
    <submittedName>
        <fullName evidence="1">Uncharacterized protein</fullName>
    </submittedName>
</protein>
<organism evidence="1 2">
    <name type="scientific">Brassica cretica</name>
    <name type="common">Mustard</name>
    <dbReference type="NCBI Taxonomy" id="69181"/>
    <lineage>
        <taxon>Eukaryota</taxon>
        <taxon>Viridiplantae</taxon>
        <taxon>Streptophyta</taxon>
        <taxon>Embryophyta</taxon>
        <taxon>Tracheophyta</taxon>
        <taxon>Spermatophyta</taxon>
        <taxon>Magnoliopsida</taxon>
        <taxon>eudicotyledons</taxon>
        <taxon>Gunneridae</taxon>
        <taxon>Pentapetalae</taxon>
        <taxon>rosids</taxon>
        <taxon>malvids</taxon>
        <taxon>Brassicales</taxon>
        <taxon>Brassicaceae</taxon>
        <taxon>Brassiceae</taxon>
        <taxon>Brassica</taxon>
    </lineage>
</organism>
<name>A0ABQ7BF63_BRACR</name>
<evidence type="ECO:0000313" key="2">
    <source>
        <dbReference type="Proteomes" id="UP000266723"/>
    </source>
</evidence>